<dbReference type="GO" id="GO:0009253">
    <property type="term" value="P:peptidoglycan catabolic process"/>
    <property type="evidence" value="ECO:0007669"/>
    <property type="project" value="InterPro"/>
</dbReference>
<dbReference type="PANTHER" id="PTHR31698">
    <property type="entry name" value="LYSOZYME G FAMILY MEMBER"/>
    <property type="match status" value="1"/>
</dbReference>
<dbReference type="InterPro" id="IPR023346">
    <property type="entry name" value="Lysozyme-like_dom_sf"/>
</dbReference>
<sequence>MIRWVFLFGVLAAAKGDSCTSHVLTGSHAGAKGIGCVKSGCCANALQLGNLCSGSEVCCFSSNTCGGGSSAGYNCYGNVMSIHPTGASARTASQDGIHYGGVQASYKMVDNDLGELNKRKSCYVQAGNNNCLHPAVIAAVASRETRAGKLLYSTGGWGDHHRAWGIMQCDLHASGLGSQCTKYGWDSCAHIDMMTRVILVPYIKQVRSKHPTWSAEQQMQGGVSAYNAGVGNVATVARMDIGTTGNDYSNDVIARAQRLISAHGW</sequence>
<evidence type="ECO:0008006" key="4">
    <source>
        <dbReference type="Google" id="ProtNLM"/>
    </source>
</evidence>
<evidence type="ECO:0000313" key="2">
    <source>
        <dbReference type="EMBL" id="KAK6181447.1"/>
    </source>
</evidence>
<name>A0AAN8JQU0_PATCE</name>
<dbReference type="Gene3D" id="1.10.530.10">
    <property type="match status" value="1"/>
</dbReference>
<dbReference type="PANTHER" id="PTHR31698:SF8">
    <property type="entry name" value="LYSOZYME G-RELATED"/>
    <property type="match status" value="1"/>
</dbReference>
<feature type="signal peptide" evidence="1">
    <location>
        <begin position="1"/>
        <end position="16"/>
    </location>
</feature>
<dbReference type="EMBL" id="JAZGQO010000007">
    <property type="protein sequence ID" value="KAK6181447.1"/>
    <property type="molecule type" value="Genomic_DNA"/>
</dbReference>
<keyword evidence="1" id="KW-0732">Signal</keyword>
<evidence type="ECO:0000256" key="1">
    <source>
        <dbReference type="SAM" id="SignalP"/>
    </source>
</evidence>
<keyword evidence="3" id="KW-1185">Reference proteome</keyword>
<feature type="chain" id="PRO_5042924537" description="Lysozyme" evidence="1">
    <location>
        <begin position="17"/>
        <end position="265"/>
    </location>
</feature>
<accession>A0AAN8JQU0</accession>
<dbReference type="PRINTS" id="PR00749">
    <property type="entry name" value="LYSOZYMEG"/>
</dbReference>
<dbReference type="InterPro" id="IPR002152">
    <property type="entry name" value="Glyco_hydro_23"/>
</dbReference>
<evidence type="ECO:0000313" key="3">
    <source>
        <dbReference type="Proteomes" id="UP001347796"/>
    </source>
</evidence>
<dbReference type="SUPFAM" id="SSF53955">
    <property type="entry name" value="Lysozyme-like"/>
    <property type="match status" value="1"/>
</dbReference>
<organism evidence="2 3">
    <name type="scientific">Patella caerulea</name>
    <name type="common">Rayed Mediterranean limpet</name>
    <dbReference type="NCBI Taxonomy" id="87958"/>
    <lineage>
        <taxon>Eukaryota</taxon>
        <taxon>Metazoa</taxon>
        <taxon>Spiralia</taxon>
        <taxon>Lophotrochozoa</taxon>
        <taxon>Mollusca</taxon>
        <taxon>Gastropoda</taxon>
        <taxon>Patellogastropoda</taxon>
        <taxon>Patelloidea</taxon>
        <taxon>Patellidae</taxon>
        <taxon>Patella</taxon>
    </lineage>
</organism>
<proteinExistence type="predicted"/>
<dbReference type="GO" id="GO:0003796">
    <property type="term" value="F:lysozyme activity"/>
    <property type="evidence" value="ECO:0007669"/>
    <property type="project" value="InterPro"/>
</dbReference>
<gene>
    <name evidence="2" type="ORF">SNE40_009293</name>
</gene>
<dbReference type="CDD" id="cd01021">
    <property type="entry name" value="GEWL"/>
    <property type="match status" value="1"/>
</dbReference>
<protein>
    <recommendedName>
        <fullName evidence="4">Lysozyme</fullName>
    </recommendedName>
</protein>
<dbReference type="AlphaFoldDB" id="A0AAN8JQU0"/>
<reference evidence="2 3" key="1">
    <citation type="submission" date="2024-01" db="EMBL/GenBank/DDBJ databases">
        <title>The genome of the rayed Mediterranean limpet Patella caerulea (Linnaeus, 1758).</title>
        <authorList>
            <person name="Anh-Thu Weber A."/>
            <person name="Halstead-Nussloch G."/>
        </authorList>
    </citation>
    <scope>NUCLEOTIDE SEQUENCE [LARGE SCALE GENOMIC DNA]</scope>
    <source>
        <strain evidence="2">AATW-2023a</strain>
        <tissue evidence="2">Whole specimen</tissue>
    </source>
</reference>
<dbReference type="Proteomes" id="UP001347796">
    <property type="component" value="Unassembled WGS sequence"/>
</dbReference>
<comment type="caution">
    <text evidence="2">The sequence shown here is derived from an EMBL/GenBank/DDBJ whole genome shotgun (WGS) entry which is preliminary data.</text>
</comment>